<accession>A0A3M9N8T7</accession>
<proteinExistence type="predicted"/>
<evidence type="ECO:0000259" key="3">
    <source>
        <dbReference type="Pfam" id="PF07940"/>
    </source>
</evidence>
<organism evidence="4 5">
    <name type="scientific">Hanamia caeni</name>
    <dbReference type="NCBI Taxonomy" id="2294116"/>
    <lineage>
        <taxon>Bacteria</taxon>
        <taxon>Pseudomonadati</taxon>
        <taxon>Bacteroidota</taxon>
        <taxon>Chitinophagia</taxon>
        <taxon>Chitinophagales</taxon>
        <taxon>Chitinophagaceae</taxon>
        <taxon>Hanamia</taxon>
    </lineage>
</organism>
<sequence>MLIKSHSFFKTYCYFLAGCCILFNVSAKAQITQRNILPEFKDQQLVSFLISQDDFKPFPRKAEDWKKILPDSVINFLIEKGDESLSKPFKEIPATIMLEFTRNNNRTDYENISFSKREQLWNMVIAEAVSGDGKYTDQIINGIWSICEESFWGVSAHVGIQKAGPGLPDVEDPIVDLFSAETGAILAWTDYFVGPQLDKVSKLIRQRIRCEIDRRIFKPMTTAQYGWMGGGNPKAKTNNWAPWIASNYITANLLIQKDKTKRIDALNIAIKIINHYINGLGDDGGCDEGPSYWTAAGACVFDALNLLYDATGGHFDVYKNPFINKMGDYIYNTHIDGKYFINVADAHPTMQPDGLLIFQYGKGVSNGDMMNMGSWAFHTYDEKGSGRFHRTRALYNLTAIKACSAYPYKENPVKDVWYSDVQLMASRTDNGLFVASHGGNNGESHNHNDVGDFMVYADGNPVIIDVGSGTYTARTFSKERYQLWFNTSAYHNLPTVNNTEQQEGGRFAAADVRYQNNKSSSRLTMDIADAYPPEAGIESWNREVKLNKEKNDIEIKDRFELKNETKNILQTFMTVCNTDISSPGKIIFYLPGEQKVFLDYDTKIWKARKEKIELVTPEDQGLKESWDGRDIWRVLLQLKKPVKKASVMYTIHK</sequence>
<dbReference type="AlphaFoldDB" id="A0A3M9N8T7"/>
<keyword evidence="2" id="KW-0732">Signal</keyword>
<evidence type="ECO:0000256" key="1">
    <source>
        <dbReference type="ARBA" id="ARBA00004196"/>
    </source>
</evidence>
<comment type="subcellular location">
    <subcellularLocation>
        <location evidence="1">Cell envelope</location>
    </subcellularLocation>
</comment>
<feature type="chain" id="PRO_5018111282" description="Heparinase II/III-like C-terminal domain-containing protein" evidence="2">
    <location>
        <begin position="30"/>
        <end position="653"/>
    </location>
</feature>
<dbReference type="SUPFAM" id="SSF48230">
    <property type="entry name" value="Chondroitin AC/alginate lyase"/>
    <property type="match status" value="1"/>
</dbReference>
<comment type="caution">
    <text evidence="4">The sequence shown here is derived from an EMBL/GenBank/DDBJ whole genome shotgun (WGS) entry which is preliminary data.</text>
</comment>
<dbReference type="OrthoDB" id="9793856at2"/>
<dbReference type="GO" id="GO:0030313">
    <property type="term" value="C:cell envelope"/>
    <property type="evidence" value="ECO:0007669"/>
    <property type="project" value="UniProtKB-SubCell"/>
</dbReference>
<dbReference type="RefSeq" id="WP_123121761.1">
    <property type="nucleotide sequence ID" value="NZ_RJJR01000014.1"/>
</dbReference>
<dbReference type="GO" id="GO:0016829">
    <property type="term" value="F:lyase activity"/>
    <property type="evidence" value="ECO:0007669"/>
    <property type="project" value="InterPro"/>
</dbReference>
<dbReference type="Pfam" id="PF07940">
    <property type="entry name" value="Hepar_II_III_C"/>
    <property type="match status" value="1"/>
</dbReference>
<evidence type="ECO:0000313" key="5">
    <source>
        <dbReference type="Proteomes" id="UP000267223"/>
    </source>
</evidence>
<dbReference type="Proteomes" id="UP000267223">
    <property type="component" value="Unassembled WGS sequence"/>
</dbReference>
<reference evidence="4 5" key="1">
    <citation type="submission" date="2018-11" db="EMBL/GenBank/DDBJ databases">
        <title>Draft genome sequence of Ferruginibacter sp. BO-59.</title>
        <authorList>
            <person name="Im W.T."/>
        </authorList>
    </citation>
    <scope>NUCLEOTIDE SEQUENCE [LARGE SCALE GENOMIC DNA]</scope>
    <source>
        <strain evidence="4 5">BO-59</strain>
    </source>
</reference>
<name>A0A3M9N8T7_9BACT</name>
<evidence type="ECO:0000313" key="4">
    <source>
        <dbReference type="EMBL" id="RNI34220.1"/>
    </source>
</evidence>
<dbReference type="InterPro" id="IPR012480">
    <property type="entry name" value="Hepar_II_III_C"/>
</dbReference>
<gene>
    <name evidence="4" type="ORF">EFY79_16095</name>
</gene>
<keyword evidence="5" id="KW-1185">Reference proteome</keyword>
<evidence type="ECO:0000256" key="2">
    <source>
        <dbReference type="SAM" id="SignalP"/>
    </source>
</evidence>
<dbReference type="InterPro" id="IPR008929">
    <property type="entry name" value="Chondroitin_lyas"/>
</dbReference>
<feature type="domain" description="Heparinase II/III-like C-terminal" evidence="3">
    <location>
        <begin position="434"/>
        <end position="566"/>
    </location>
</feature>
<feature type="signal peptide" evidence="2">
    <location>
        <begin position="1"/>
        <end position="29"/>
    </location>
</feature>
<dbReference type="Gene3D" id="1.50.10.100">
    <property type="entry name" value="Chondroitin AC/alginate lyase"/>
    <property type="match status" value="1"/>
</dbReference>
<dbReference type="Gene3D" id="2.70.98.70">
    <property type="match status" value="1"/>
</dbReference>
<dbReference type="EMBL" id="RJJR01000014">
    <property type="protein sequence ID" value="RNI34220.1"/>
    <property type="molecule type" value="Genomic_DNA"/>
</dbReference>
<protein>
    <recommendedName>
        <fullName evidence="3">Heparinase II/III-like C-terminal domain-containing protein</fullName>
    </recommendedName>
</protein>